<evidence type="ECO:0000313" key="2">
    <source>
        <dbReference type="Proteomes" id="UP001295684"/>
    </source>
</evidence>
<dbReference type="Proteomes" id="UP001295684">
    <property type="component" value="Unassembled WGS sequence"/>
</dbReference>
<reference evidence="1" key="1">
    <citation type="submission" date="2023-07" db="EMBL/GenBank/DDBJ databases">
        <authorList>
            <consortium name="AG Swart"/>
            <person name="Singh M."/>
            <person name="Singh A."/>
            <person name="Seah K."/>
            <person name="Emmerich C."/>
        </authorList>
    </citation>
    <scope>NUCLEOTIDE SEQUENCE</scope>
    <source>
        <strain evidence="1">DP1</strain>
    </source>
</reference>
<name>A0AAD1U5I0_EUPCR</name>
<dbReference type="AlphaFoldDB" id="A0AAD1U5I0"/>
<sequence>MFFGSPKTKSCMLETVITTIRNLEVSQKGELTSELIEHHQGFLDSYFKGKISKSFEDYSSSYSLKIKMPDLIGTIRDTEGKAKILQFFVSYCAKINLKSAIYKSLTQRYLIVKLDFDGDGLSEEDIHFLWESVDYDFNTNLLTSPCSEEHKEIDSNALVVATIYRLNKDTSTNNSETNILINSKWRNFKHMIYKSNTFFNIIEDCKLSKRLPLILIYKLQDNVGKQRKSEFKRNKSRRSQQFIVVKKEEKKEDTEPSKNLYSTQENTDAALGYNNFVLKQTPINQKLTLNSNRDLKPEGWSKYTIF</sequence>
<proteinExistence type="predicted"/>
<organism evidence="1 2">
    <name type="scientific">Euplotes crassus</name>
    <dbReference type="NCBI Taxonomy" id="5936"/>
    <lineage>
        <taxon>Eukaryota</taxon>
        <taxon>Sar</taxon>
        <taxon>Alveolata</taxon>
        <taxon>Ciliophora</taxon>
        <taxon>Intramacronucleata</taxon>
        <taxon>Spirotrichea</taxon>
        <taxon>Hypotrichia</taxon>
        <taxon>Euplotida</taxon>
        <taxon>Euplotidae</taxon>
        <taxon>Moneuplotes</taxon>
    </lineage>
</organism>
<protein>
    <submittedName>
        <fullName evidence="1">Uncharacterized protein</fullName>
    </submittedName>
</protein>
<gene>
    <name evidence="1" type="ORF">ECRASSUSDP1_LOCUS695</name>
</gene>
<comment type="caution">
    <text evidence="1">The sequence shown here is derived from an EMBL/GenBank/DDBJ whole genome shotgun (WGS) entry which is preliminary data.</text>
</comment>
<accession>A0AAD1U5I0</accession>
<dbReference type="EMBL" id="CAMPGE010000652">
    <property type="protein sequence ID" value="CAI2359404.1"/>
    <property type="molecule type" value="Genomic_DNA"/>
</dbReference>
<keyword evidence="2" id="KW-1185">Reference proteome</keyword>
<evidence type="ECO:0000313" key="1">
    <source>
        <dbReference type="EMBL" id="CAI2359404.1"/>
    </source>
</evidence>